<evidence type="ECO:0000313" key="2">
    <source>
        <dbReference type="EMBL" id="BAM87617.1"/>
    </source>
</evidence>
<evidence type="ECO:0000313" key="3">
    <source>
        <dbReference type="Proteomes" id="UP000011841"/>
    </source>
</evidence>
<dbReference type="KEGG" id="aol:S58_16090"/>
<evidence type="ECO:0000256" key="1">
    <source>
        <dbReference type="SAM" id="MobiDB-lite"/>
    </source>
</evidence>
<sequence>MPRLDQPLLLRFVYRDGDALSDQRTPVGIGGDVDPHGQIGIDGRRVGSSEPFDGKPHGTVRIEGILGDARQFIQFVLVKDEAVPSIKLMIRQAFDHASVVQNDLGQIAKNVLQQADRRLRPMDSVHRASPVSEASKRSNRFIPGSRF</sequence>
<keyword evidence="3" id="KW-1185">Reference proteome</keyword>
<name>M4Z3Z8_9BRAD</name>
<dbReference type="STRING" id="1245469.S58_16090"/>
<feature type="region of interest" description="Disordered" evidence="1">
    <location>
        <begin position="122"/>
        <end position="147"/>
    </location>
</feature>
<dbReference type="Proteomes" id="UP000011841">
    <property type="component" value="Chromosome"/>
</dbReference>
<gene>
    <name evidence="2" type="ORF">S58_16090</name>
</gene>
<dbReference type="AlphaFoldDB" id="M4Z3Z8"/>
<organism evidence="2 3">
    <name type="scientific">Bradyrhizobium oligotrophicum S58</name>
    <dbReference type="NCBI Taxonomy" id="1245469"/>
    <lineage>
        <taxon>Bacteria</taxon>
        <taxon>Pseudomonadati</taxon>
        <taxon>Pseudomonadota</taxon>
        <taxon>Alphaproteobacteria</taxon>
        <taxon>Hyphomicrobiales</taxon>
        <taxon>Nitrobacteraceae</taxon>
        <taxon>Bradyrhizobium</taxon>
    </lineage>
</organism>
<dbReference type="HOGENOM" id="CLU_1764519_0_0_5"/>
<accession>M4Z3Z8</accession>
<reference evidence="2 3" key="1">
    <citation type="journal article" date="2013" name="Appl. Environ. Microbiol.">
        <title>Genome analysis suggests that the soil oligotrophic bacterium Agromonas oligotrophica (Bradyrhizobium oligotrophicum) is a nitrogen-fixing symbiont of Aeschynomene indica.</title>
        <authorList>
            <person name="Okubo T."/>
            <person name="Fukushima S."/>
            <person name="Itakura M."/>
            <person name="Oshima K."/>
            <person name="Longtonglang A."/>
            <person name="Teaumroong N."/>
            <person name="Mitsui H."/>
            <person name="Hattori M."/>
            <person name="Hattori R."/>
            <person name="Hattori T."/>
            <person name="Minamisawa K."/>
        </authorList>
    </citation>
    <scope>NUCLEOTIDE SEQUENCE [LARGE SCALE GENOMIC DNA]</scope>
    <source>
        <strain evidence="2 3">S58</strain>
    </source>
</reference>
<dbReference type="EMBL" id="AP012603">
    <property type="protein sequence ID" value="BAM87617.1"/>
    <property type="molecule type" value="Genomic_DNA"/>
</dbReference>
<protein>
    <submittedName>
        <fullName evidence="2">Putative penicillin amidase</fullName>
    </submittedName>
</protein>
<proteinExistence type="predicted"/>